<dbReference type="Proteomes" id="UP000018872">
    <property type="component" value="Unassembled WGS sequence"/>
</dbReference>
<dbReference type="PROSITE" id="PS51257">
    <property type="entry name" value="PROKAR_LIPOPROTEIN"/>
    <property type="match status" value="1"/>
</dbReference>
<dbReference type="EMBL" id="AYYC01000727">
    <property type="protein sequence ID" value="ETK03927.1"/>
    <property type="molecule type" value="Genomic_DNA"/>
</dbReference>
<evidence type="ECO:0008006" key="3">
    <source>
        <dbReference type="Google" id="ProtNLM"/>
    </source>
</evidence>
<accession>W2CBT3</accession>
<comment type="caution">
    <text evidence="1">The sequence shown here is derived from an EMBL/GenBank/DDBJ whole genome shotgun (WGS) entry which is preliminary data.</text>
</comment>
<organism evidence="1 2">
    <name type="scientific">Tannerella sp. oral taxon BU063 isolate Cell 5</name>
    <dbReference type="NCBI Taxonomy" id="1410950"/>
    <lineage>
        <taxon>Bacteria</taxon>
        <taxon>Pseudomonadati</taxon>
        <taxon>Bacteroidota</taxon>
        <taxon>Bacteroidia</taxon>
        <taxon>Bacteroidales</taxon>
        <taxon>Tannerellaceae</taxon>
        <taxon>Tannerella</taxon>
    </lineage>
</organism>
<protein>
    <recommendedName>
        <fullName evidence="3">Lipoprotein</fullName>
    </recommendedName>
</protein>
<proteinExistence type="predicted"/>
<name>W2CBT3_9BACT</name>
<dbReference type="PATRIC" id="fig|1410950.3.peg.1787"/>
<dbReference type="AlphaFoldDB" id="W2CBT3"/>
<evidence type="ECO:0000313" key="2">
    <source>
        <dbReference type="Proteomes" id="UP000018872"/>
    </source>
</evidence>
<gene>
    <name evidence="1" type="ORF">T229_11920</name>
</gene>
<evidence type="ECO:0000313" key="1">
    <source>
        <dbReference type="EMBL" id="ETK03927.1"/>
    </source>
</evidence>
<reference evidence="1 2" key="1">
    <citation type="submission" date="2013-11" db="EMBL/GenBank/DDBJ databases">
        <title>Single cell genomics of uncultured Tannerella BU063 (oral taxon 286).</title>
        <authorList>
            <person name="Beall C.J."/>
            <person name="Campbell A.G."/>
            <person name="Griffen A.L."/>
            <person name="Podar M."/>
            <person name="Leys E.J."/>
        </authorList>
    </citation>
    <scope>NUCLEOTIDE SEQUENCE [LARGE SCALE GENOMIC DNA]</scope>
    <source>
        <strain evidence="1">Cell 5</strain>
    </source>
</reference>
<sequence length="267" mass="29859">MNLKRIIAAGILLTSLAACVEKRSNKSGIAPGWVAFDYTAELIERSGTAMEYLRRFNCYLEQTSQAGRDSVDRLYFSRVKILCAYTSPPTWTLNLRERYGNERTITVYAEHVLGHTVGVTWTVVSEGLGTKYGRPTDRSVDTFHVSARGDGAWVVKHSGHDREFTDASTWTVRFDHSGAIQLEGSGTRTSIAKPALHVAYTIESPLLYRPNPARDTYNLGDGLLRIVATGDSRVPEESTVKALGNEYVQIYYGRWQDKAMRRSAIEL</sequence>